<evidence type="ECO:0000256" key="11">
    <source>
        <dbReference type="ARBA" id="ARBA00023211"/>
    </source>
</evidence>
<dbReference type="Gene3D" id="3.40.350.10">
    <property type="entry name" value="Creatinase/prolidase N-terminal domain"/>
    <property type="match status" value="1"/>
</dbReference>
<reference evidence="17" key="1">
    <citation type="journal article" date="2023" name="Mol. Phylogenet. Evol.">
        <title>Genome-scale phylogeny and comparative genomics of the fungal order Sordariales.</title>
        <authorList>
            <person name="Hensen N."/>
            <person name="Bonometti L."/>
            <person name="Westerberg I."/>
            <person name="Brannstrom I.O."/>
            <person name="Guillou S."/>
            <person name="Cros-Aarteil S."/>
            <person name="Calhoun S."/>
            <person name="Haridas S."/>
            <person name="Kuo A."/>
            <person name="Mondo S."/>
            <person name="Pangilinan J."/>
            <person name="Riley R."/>
            <person name="LaButti K."/>
            <person name="Andreopoulos B."/>
            <person name="Lipzen A."/>
            <person name="Chen C."/>
            <person name="Yan M."/>
            <person name="Daum C."/>
            <person name="Ng V."/>
            <person name="Clum A."/>
            <person name="Steindorff A."/>
            <person name="Ohm R.A."/>
            <person name="Martin F."/>
            <person name="Silar P."/>
            <person name="Natvig D.O."/>
            <person name="Lalanne C."/>
            <person name="Gautier V."/>
            <person name="Ament-Velasquez S.L."/>
            <person name="Kruys A."/>
            <person name="Hutchinson M.I."/>
            <person name="Powell A.J."/>
            <person name="Barry K."/>
            <person name="Miller A.N."/>
            <person name="Grigoriev I.V."/>
            <person name="Debuchy R."/>
            <person name="Gladieux P."/>
            <person name="Hiltunen Thoren M."/>
            <person name="Johannesson H."/>
        </authorList>
    </citation>
    <scope>NUCLEOTIDE SEQUENCE</scope>
    <source>
        <strain evidence="17">PSN324</strain>
    </source>
</reference>
<evidence type="ECO:0000256" key="10">
    <source>
        <dbReference type="ARBA" id="ARBA00023049"/>
    </source>
</evidence>
<evidence type="ECO:0000256" key="3">
    <source>
        <dbReference type="ARBA" id="ARBA00002443"/>
    </source>
</evidence>
<comment type="catalytic activity">
    <reaction evidence="1">
        <text>Release of any N-terminal amino acid, including proline, that is linked to proline, even from a dipeptide or tripeptide.</text>
        <dbReference type="EC" id="3.4.11.9"/>
    </reaction>
</comment>
<dbReference type="AlphaFoldDB" id="A0AAV9HBW5"/>
<comment type="function">
    <text evidence="3">Catalyzes the removal of a penultimate prolyl residue from the N-termini of peptides.</text>
</comment>
<dbReference type="PANTHER" id="PTHR43226">
    <property type="entry name" value="XAA-PRO AMINOPEPTIDASE 3"/>
    <property type="match status" value="1"/>
</dbReference>
<dbReference type="PANTHER" id="PTHR43226:SF3">
    <property type="entry name" value="XAA-PRO AMINOPEPTIDASE AN0832-RELATED"/>
    <property type="match status" value="1"/>
</dbReference>
<keyword evidence="18" id="KW-1185">Reference proteome</keyword>
<dbReference type="InterPro" id="IPR036005">
    <property type="entry name" value="Creatinase/aminopeptidase-like"/>
</dbReference>
<evidence type="ECO:0000256" key="8">
    <source>
        <dbReference type="ARBA" id="ARBA00022723"/>
    </source>
</evidence>
<evidence type="ECO:0000256" key="4">
    <source>
        <dbReference type="ARBA" id="ARBA00008766"/>
    </source>
</evidence>
<protein>
    <recommendedName>
        <fullName evidence="5">Xaa-Pro aminopeptidase</fullName>
        <ecNumber evidence="5">3.4.11.9</ecNumber>
    </recommendedName>
    <alternativeName>
        <fullName evidence="12">Aminoacylproline aminopeptidase</fullName>
    </alternativeName>
    <alternativeName>
        <fullName evidence="13">Prolidase</fullName>
    </alternativeName>
</protein>
<reference evidence="17" key="2">
    <citation type="submission" date="2023-06" db="EMBL/GenBank/DDBJ databases">
        <authorList>
            <consortium name="Lawrence Berkeley National Laboratory"/>
            <person name="Mondo S.J."/>
            <person name="Hensen N."/>
            <person name="Bonometti L."/>
            <person name="Westerberg I."/>
            <person name="Brannstrom I.O."/>
            <person name="Guillou S."/>
            <person name="Cros-Aarteil S."/>
            <person name="Calhoun S."/>
            <person name="Haridas S."/>
            <person name="Kuo A."/>
            <person name="Pangilinan J."/>
            <person name="Riley R."/>
            <person name="Labutti K."/>
            <person name="Andreopoulos B."/>
            <person name="Lipzen A."/>
            <person name="Chen C."/>
            <person name="Yanf M."/>
            <person name="Daum C."/>
            <person name="Ng V."/>
            <person name="Clum A."/>
            <person name="Steindorff A."/>
            <person name="Ohm R."/>
            <person name="Martin F."/>
            <person name="Silar P."/>
            <person name="Natvig D."/>
            <person name="Lalanne C."/>
            <person name="Gautier V."/>
            <person name="Ament-Velasquez S.L."/>
            <person name="Kruys A."/>
            <person name="Hutchinson M.I."/>
            <person name="Powell A.J."/>
            <person name="Barry K."/>
            <person name="Miller A.N."/>
            <person name="Grigoriev I.V."/>
            <person name="Debuchy R."/>
            <person name="Gladieux P."/>
            <person name="Thoren M.H."/>
            <person name="Johannesson H."/>
        </authorList>
    </citation>
    <scope>NUCLEOTIDE SEQUENCE</scope>
    <source>
        <strain evidence="17">PSN324</strain>
    </source>
</reference>
<comment type="similarity">
    <text evidence="4 14">Belongs to the peptidase M24B family.</text>
</comment>
<evidence type="ECO:0000313" key="17">
    <source>
        <dbReference type="EMBL" id="KAK4457464.1"/>
    </source>
</evidence>
<dbReference type="GO" id="GO:0070006">
    <property type="term" value="F:metalloaminopeptidase activity"/>
    <property type="evidence" value="ECO:0007669"/>
    <property type="project" value="InterPro"/>
</dbReference>
<dbReference type="InterPro" id="IPR000994">
    <property type="entry name" value="Pept_M24"/>
</dbReference>
<dbReference type="GO" id="GO:0030145">
    <property type="term" value="F:manganese ion binding"/>
    <property type="evidence" value="ECO:0007669"/>
    <property type="project" value="InterPro"/>
</dbReference>
<dbReference type="InterPro" id="IPR052433">
    <property type="entry name" value="X-Pro_dipept-like"/>
</dbReference>
<dbReference type="Proteomes" id="UP001321749">
    <property type="component" value="Unassembled WGS sequence"/>
</dbReference>
<dbReference type="InterPro" id="IPR007865">
    <property type="entry name" value="Aminopep_P_N"/>
</dbReference>
<evidence type="ECO:0000256" key="9">
    <source>
        <dbReference type="ARBA" id="ARBA00022801"/>
    </source>
</evidence>
<proteinExistence type="inferred from homology"/>
<evidence type="ECO:0000256" key="1">
    <source>
        <dbReference type="ARBA" id="ARBA00001424"/>
    </source>
</evidence>
<dbReference type="InterPro" id="IPR029149">
    <property type="entry name" value="Creatin/AminoP/Spt16_N"/>
</dbReference>
<evidence type="ECO:0000259" key="16">
    <source>
        <dbReference type="SMART" id="SM01011"/>
    </source>
</evidence>
<evidence type="ECO:0000256" key="7">
    <source>
        <dbReference type="ARBA" id="ARBA00022670"/>
    </source>
</evidence>
<dbReference type="GO" id="GO:0006508">
    <property type="term" value="P:proteolysis"/>
    <property type="evidence" value="ECO:0007669"/>
    <property type="project" value="UniProtKB-KW"/>
</dbReference>
<feature type="region of interest" description="Disordered" evidence="15">
    <location>
        <begin position="425"/>
        <end position="451"/>
    </location>
</feature>
<evidence type="ECO:0000256" key="15">
    <source>
        <dbReference type="SAM" id="MobiDB-lite"/>
    </source>
</evidence>
<evidence type="ECO:0000256" key="6">
    <source>
        <dbReference type="ARBA" id="ARBA00022438"/>
    </source>
</evidence>
<keyword evidence="10" id="KW-0482">Metalloprotease</keyword>
<dbReference type="Pfam" id="PF00557">
    <property type="entry name" value="Peptidase_M24"/>
    <property type="match status" value="2"/>
</dbReference>
<keyword evidence="8 14" id="KW-0479">Metal-binding</keyword>
<dbReference type="CDD" id="cd01087">
    <property type="entry name" value="Prolidase"/>
    <property type="match status" value="1"/>
</dbReference>
<dbReference type="EMBL" id="MU865113">
    <property type="protein sequence ID" value="KAK4457464.1"/>
    <property type="molecule type" value="Genomic_DNA"/>
</dbReference>
<evidence type="ECO:0000313" key="18">
    <source>
        <dbReference type="Proteomes" id="UP001321749"/>
    </source>
</evidence>
<evidence type="ECO:0000256" key="12">
    <source>
        <dbReference type="ARBA" id="ARBA00030849"/>
    </source>
</evidence>
<evidence type="ECO:0000256" key="5">
    <source>
        <dbReference type="ARBA" id="ARBA00012574"/>
    </source>
</evidence>
<dbReference type="PROSITE" id="PS00491">
    <property type="entry name" value="PROLINE_PEPTIDASE"/>
    <property type="match status" value="1"/>
</dbReference>
<keyword evidence="9" id="KW-0378">Hydrolase</keyword>
<dbReference type="SMART" id="SM01011">
    <property type="entry name" value="AMP_N"/>
    <property type="match status" value="1"/>
</dbReference>
<evidence type="ECO:0000256" key="2">
    <source>
        <dbReference type="ARBA" id="ARBA00001936"/>
    </source>
</evidence>
<accession>A0AAV9HBW5</accession>
<sequence>MDFDHDLVVVDEFDALAIELKVPVKHKSNKSPCPIPTSPTSPAEKEKLRIKQQLNDAWLHEKRKFPAKTHAQKVSQQLSVKSGLIYLPGQQEQFYEYSDMGPAFRQRRHFYYLSGANFAGCHVTYDIARDHLILWIPYTDPRTILWYGSTPTIDECKAASHVDDVRYLAGLERSLVAALTPGSTLYVLSPDQAPRLESTKGVVHIDTHRLLPAINSARVIKSDYEIAMIRRANAVSSAAHKAVLTRLRKLRNEREIDAIFRGFCLAQGAKEQAYPVIAASGTAGSTLHYDSNNAPLANKQLVVLDAGAEWNCYASDVTRTFPISGKFSTEAKAIYDVVERMQRECIERIKPGVVYYTLHLHACIVAVTELLKLGILHNGTASEIFSRGTVAAFFPHGLGHHVGLEVHDVTGGERLLLSQQVAGSPALSGGQLEDKTGGGGPRKGPSRLGSAKREWVSAEMLGMMYRTAMMGQGTNGNAVQQGSGGGRDGKYQGKQVLQKGMIVTVEPGIYFCKEYIQAYFLDNPHHAKYINKKELEKYWDVGGVRIEDDILVTEDGYENLTNAPKGEDMLKIINSGSA</sequence>
<gene>
    <name evidence="17" type="ORF">QBC42DRAFT_279023</name>
</gene>
<comment type="caution">
    <text evidence="17">The sequence shown here is derived from an EMBL/GenBank/DDBJ whole genome shotgun (WGS) entry which is preliminary data.</text>
</comment>
<comment type="cofactor">
    <cofactor evidence="2">
        <name>Mn(2+)</name>
        <dbReference type="ChEBI" id="CHEBI:29035"/>
    </cofactor>
</comment>
<dbReference type="Gene3D" id="3.90.230.10">
    <property type="entry name" value="Creatinase/methionine aminopeptidase superfamily"/>
    <property type="match status" value="1"/>
</dbReference>
<keyword evidence="7" id="KW-0645">Protease</keyword>
<evidence type="ECO:0000256" key="13">
    <source>
        <dbReference type="ARBA" id="ARBA00032413"/>
    </source>
</evidence>
<keyword evidence="6 17" id="KW-0031">Aminopeptidase</keyword>
<dbReference type="SUPFAM" id="SSF55920">
    <property type="entry name" value="Creatinase/aminopeptidase"/>
    <property type="match status" value="2"/>
</dbReference>
<dbReference type="InterPro" id="IPR001131">
    <property type="entry name" value="Peptidase_M24B_aminopep-P_CS"/>
</dbReference>
<dbReference type="SUPFAM" id="SSF53092">
    <property type="entry name" value="Creatinase/prolidase N-terminal domain"/>
    <property type="match status" value="1"/>
</dbReference>
<keyword evidence="11" id="KW-0464">Manganese</keyword>
<dbReference type="Pfam" id="PF05195">
    <property type="entry name" value="AMP_N"/>
    <property type="match status" value="1"/>
</dbReference>
<dbReference type="EC" id="3.4.11.9" evidence="5"/>
<feature type="domain" description="Aminopeptidase P N-terminal" evidence="16">
    <location>
        <begin position="65"/>
        <end position="196"/>
    </location>
</feature>
<name>A0AAV9HBW5_9PEZI</name>
<evidence type="ECO:0000256" key="14">
    <source>
        <dbReference type="RuleBase" id="RU000590"/>
    </source>
</evidence>
<organism evidence="17 18">
    <name type="scientific">Cladorrhinum samala</name>
    <dbReference type="NCBI Taxonomy" id="585594"/>
    <lineage>
        <taxon>Eukaryota</taxon>
        <taxon>Fungi</taxon>
        <taxon>Dikarya</taxon>
        <taxon>Ascomycota</taxon>
        <taxon>Pezizomycotina</taxon>
        <taxon>Sordariomycetes</taxon>
        <taxon>Sordariomycetidae</taxon>
        <taxon>Sordariales</taxon>
        <taxon>Podosporaceae</taxon>
        <taxon>Cladorrhinum</taxon>
    </lineage>
</organism>